<dbReference type="InterPro" id="IPR036116">
    <property type="entry name" value="FN3_sf"/>
</dbReference>
<dbReference type="Pfam" id="PF01833">
    <property type="entry name" value="TIG"/>
    <property type="match status" value="2"/>
</dbReference>
<dbReference type="PANTHER" id="PTHR13817">
    <property type="entry name" value="TITIN"/>
    <property type="match status" value="1"/>
</dbReference>
<evidence type="ECO:0000313" key="4">
    <source>
        <dbReference type="Proteomes" id="UP000270291"/>
    </source>
</evidence>
<dbReference type="InterPro" id="IPR014756">
    <property type="entry name" value="Ig_E-set"/>
</dbReference>
<evidence type="ECO:0000259" key="2">
    <source>
        <dbReference type="PROSITE" id="PS50853"/>
    </source>
</evidence>
<dbReference type="GO" id="GO:0016788">
    <property type="term" value="F:hydrolase activity, acting on ester bonds"/>
    <property type="evidence" value="ECO:0007669"/>
    <property type="project" value="UniProtKB-ARBA"/>
</dbReference>
<dbReference type="EMBL" id="RWIU01000001">
    <property type="protein sequence ID" value="RSK46105.1"/>
    <property type="molecule type" value="Genomic_DNA"/>
</dbReference>
<feature type="domain" description="Fibronectin type-III" evidence="2">
    <location>
        <begin position="187"/>
        <end position="281"/>
    </location>
</feature>
<dbReference type="RefSeq" id="WP_125435444.1">
    <property type="nucleotide sequence ID" value="NZ_RWIU01000001.1"/>
</dbReference>
<dbReference type="Gene3D" id="2.60.40.10">
    <property type="entry name" value="Immunoglobulins"/>
    <property type="match status" value="3"/>
</dbReference>
<dbReference type="SMART" id="SM00429">
    <property type="entry name" value="IPT"/>
    <property type="match status" value="2"/>
</dbReference>
<dbReference type="SMART" id="SM00060">
    <property type="entry name" value="FN3"/>
    <property type="match status" value="1"/>
</dbReference>
<accession>A0A3R9NFQ6</accession>
<dbReference type="Proteomes" id="UP000270291">
    <property type="component" value="Unassembled WGS sequence"/>
</dbReference>
<dbReference type="CDD" id="cd00063">
    <property type="entry name" value="FN3"/>
    <property type="match status" value="1"/>
</dbReference>
<dbReference type="InterPro" id="IPR013783">
    <property type="entry name" value="Ig-like_fold"/>
</dbReference>
<protein>
    <recommendedName>
        <fullName evidence="2">Fibronectin type-III domain-containing protein</fullName>
    </recommendedName>
</protein>
<gene>
    <name evidence="3" type="ORF">EI293_02745</name>
</gene>
<dbReference type="CDD" id="cd00102">
    <property type="entry name" value="IPT"/>
    <property type="match status" value="1"/>
</dbReference>
<evidence type="ECO:0000313" key="3">
    <source>
        <dbReference type="EMBL" id="RSK46105.1"/>
    </source>
</evidence>
<organism evidence="3 4">
    <name type="scientific">Hymenobacter perfusus</name>
    <dbReference type="NCBI Taxonomy" id="1236770"/>
    <lineage>
        <taxon>Bacteria</taxon>
        <taxon>Pseudomonadati</taxon>
        <taxon>Bacteroidota</taxon>
        <taxon>Cytophagia</taxon>
        <taxon>Cytophagales</taxon>
        <taxon>Hymenobacteraceae</taxon>
        <taxon>Hymenobacter</taxon>
    </lineage>
</organism>
<dbReference type="InterPro" id="IPR036514">
    <property type="entry name" value="SGNH_hydro_sf"/>
</dbReference>
<proteinExistence type="predicted"/>
<dbReference type="PROSITE" id="PS50853">
    <property type="entry name" value="FN3"/>
    <property type="match status" value="1"/>
</dbReference>
<dbReference type="OrthoDB" id="1524003at2"/>
<dbReference type="AlphaFoldDB" id="A0A3R9NFQ6"/>
<dbReference type="Pfam" id="PF00041">
    <property type="entry name" value="fn3"/>
    <property type="match status" value="1"/>
</dbReference>
<keyword evidence="4" id="KW-1185">Reference proteome</keyword>
<dbReference type="InterPro" id="IPR003961">
    <property type="entry name" value="FN3_dom"/>
</dbReference>
<dbReference type="PANTHER" id="PTHR13817:SF73">
    <property type="entry name" value="FIBRONECTIN TYPE-III DOMAIN-CONTAINING PROTEIN"/>
    <property type="match status" value="1"/>
</dbReference>
<dbReference type="SUPFAM" id="SSF52266">
    <property type="entry name" value="SGNH hydrolase"/>
    <property type="match status" value="1"/>
</dbReference>
<dbReference type="PRINTS" id="PR00014">
    <property type="entry name" value="FNTYPEIII"/>
</dbReference>
<dbReference type="SUPFAM" id="SSF49265">
    <property type="entry name" value="Fibronectin type III"/>
    <property type="match status" value="1"/>
</dbReference>
<dbReference type="SUPFAM" id="SSF81296">
    <property type="entry name" value="E set domains"/>
    <property type="match status" value="2"/>
</dbReference>
<name>A0A3R9NFQ6_9BACT</name>
<evidence type="ECO:0000256" key="1">
    <source>
        <dbReference type="ARBA" id="ARBA00022737"/>
    </source>
</evidence>
<dbReference type="InterPro" id="IPR050964">
    <property type="entry name" value="Striated_Muscle_Regulatory"/>
</dbReference>
<sequence>MAFSVTSKYIRFRWTGPTTTLNATNAPWLSNAILLVGHSVPNGSGVNGRLQYKGSFGGATPGGALSQLVQNGDYEMNSGAFNGWTLPNATLLSVLSEGTVAPPAPTIASFTPTSGATGTTVTLTGTNFTGAYAVVFNNVVAAAFTVNSATSITATVPAIATSGSVKVFTSGGVATGSTFTVQAAATVPAAVSQPILTPGNTLAGVQWAAPADGGAAITQYKVEYKAGTDLGWTIFGTTAGLSLSVTGLVNGTAYDFRVSAMNSIGYGPPSLVATTTPVAQILPPTITGFSPSSAEPGITVSVTGTNLSTATVKLNGGAPIAPVSASSSQLLFVVPAGSTTGALSVTNSAGTATGGTFTVNAATGTGTAYSFAPADFSDSGAPITADGYVYLSPLSNVKFETDATTMTILLYSTLYPNFDYLSGVAVFIGDTLHAEVFPTQAGAGHYIAVPTMPSGLKTITLVNSAQAYTGGSDKGTWVQGIKTTGTFNKIAPTAPANKYLVLVDSIGVGDHATEPAVNAYTMIARKKLAPGARLSLHGAGSRALSDYYTSTMSTQERETFRNKLLYQLNGTSTNSLVIEIGTNDVGVRNLNAAQAWANLQTLLLDFRGTRPEIQLWVQTPFTRTDSFESTLETVRQSIRNFADANTWLKLIEGQQLVTTADYHDTVHMNTAGHQTAGTKFYNKLLGIIDGGAPGDFTGIVAPGYALPGDPRILQFVEDDNAAVAFTNNPNTDTGSSYHGGSARFKNDVFSGTFQYYGGDIRWFSYNTGSFGIGEVYVDGVYKADVGDVPGQTAGLTPSPRISIPEGLHTVEVRRKSGNFLWDAVELMSK</sequence>
<reference evidence="3 4" key="1">
    <citation type="submission" date="2018-12" db="EMBL/GenBank/DDBJ databases">
        <authorList>
            <person name="Feng G."/>
            <person name="Zhu H."/>
        </authorList>
    </citation>
    <scope>NUCLEOTIDE SEQUENCE [LARGE SCALE GENOMIC DNA]</scope>
    <source>
        <strain evidence="3 4">LMG 26000</strain>
    </source>
</reference>
<comment type="caution">
    <text evidence="3">The sequence shown here is derived from an EMBL/GenBank/DDBJ whole genome shotgun (WGS) entry which is preliminary data.</text>
</comment>
<dbReference type="Gene3D" id="3.40.50.1110">
    <property type="entry name" value="SGNH hydrolase"/>
    <property type="match status" value="1"/>
</dbReference>
<dbReference type="InterPro" id="IPR002909">
    <property type="entry name" value="IPT_dom"/>
</dbReference>
<keyword evidence="1" id="KW-0677">Repeat</keyword>